<dbReference type="Proteomes" id="UP001642482">
    <property type="component" value="Unassembled WGS sequence"/>
</dbReference>
<proteinExistence type="predicted"/>
<feature type="compositionally biased region" description="Basic and acidic residues" evidence="2">
    <location>
        <begin position="568"/>
        <end position="579"/>
    </location>
</feature>
<keyword evidence="1" id="KW-0862">Zinc</keyword>
<feature type="compositionally biased region" description="Polar residues" evidence="2">
    <location>
        <begin position="518"/>
        <end position="527"/>
    </location>
</feature>
<feature type="compositionally biased region" description="Polar residues" evidence="2">
    <location>
        <begin position="555"/>
        <end position="566"/>
    </location>
</feature>
<comment type="caution">
    <text evidence="4">The sequence shown here is derived from an EMBL/GenBank/DDBJ whole genome shotgun (WGS) entry which is preliminary data.</text>
</comment>
<evidence type="ECO:0000259" key="3">
    <source>
        <dbReference type="PROSITE" id="PS50103"/>
    </source>
</evidence>
<protein>
    <recommendedName>
        <fullName evidence="3">C3H1-type domain-containing protein</fullName>
    </recommendedName>
</protein>
<evidence type="ECO:0000256" key="2">
    <source>
        <dbReference type="SAM" id="MobiDB-lite"/>
    </source>
</evidence>
<evidence type="ECO:0000313" key="4">
    <source>
        <dbReference type="EMBL" id="CAK7215783.1"/>
    </source>
</evidence>
<keyword evidence="1" id="KW-0863">Zinc-finger</keyword>
<name>A0ABP0B8E0_9PEZI</name>
<dbReference type="EMBL" id="CAWUHD010000018">
    <property type="protein sequence ID" value="CAK7215783.1"/>
    <property type="molecule type" value="Genomic_DNA"/>
</dbReference>
<feature type="compositionally biased region" description="Low complexity" evidence="2">
    <location>
        <begin position="85"/>
        <end position="122"/>
    </location>
</feature>
<gene>
    <name evidence="4" type="ORF">SEUCBS140593_002644</name>
</gene>
<feature type="region of interest" description="Disordered" evidence="2">
    <location>
        <begin position="1"/>
        <end position="123"/>
    </location>
</feature>
<accession>A0ABP0B8E0</accession>
<dbReference type="InterPro" id="IPR000571">
    <property type="entry name" value="Znf_CCCH"/>
</dbReference>
<organism evidence="4 5">
    <name type="scientific">Sporothrix eucalyptigena</name>
    <dbReference type="NCBI Taxonomy" id="1812306"/>
    <lineage>
        <taxon>Eukaryota</taxon>
        <taxon>Fungi</taxon>
        <taxon>Dikarya</taxon>
        <taxon>Ascomycota</taxon>
        <taxon>Pezizomycotina</taxon>
        <taxon>Sordariomycetes</taxon>
        <taxon>Sordariomycetidae</taxon>
        <taxon>Ophiostomatales</taxon>
        <taxon>Ophiostomataceae</taxon>
        <taxon>Sporothrix</taxon>
    </lineage>
</organism>
<sequence length="579" mass="60677">MEPSSPKAPSSAPTESSSPSESAKNAPSGHQAQLVAVKMTRNRQFQECSGPASSPPSLGQSTGSDSDSLPTSSPAQASAPRGDVFPAAPTTPFRFPGSRRNSNTNTNSSTAVAQTQQTQATVEPPNTSNCYFAYCLDRGNGLYTRLVPADTLPASVGYAPLQSDSRGMIVLQDPLTKGFSGVPSPLSLGGVAAGNSLPTFSARPVQQLNFTAYAAAQVTPFAQRAGLANTNASPAKKNKVYCDKWVHEGICAFTQQGCKFKHEMPHDRNIQRSLGLFHGYPNWYKKLQAQESQQTTTDTATASPPLALPAPPGIGKQQAPALLAHTTGFTPGLFTSTQSSLVCPVSVVSVPTAPPPTPLPQQASLYQPCYPSFAVAVAGSRLRGNSVSSIDGPWRATGVNAPSWRTQHANSTADNINANVNPSSFTSVPLADSSTAQLTDNFVHSLGINEPLGPVHPNQQQQTAPLPVPVAANTMDAFLPTMTIPTDTYPVGFGLGFSRGRGGSLGAVDNELADSFLESTSSGSNKSVRGAFGPIGPPSRATQETTDASGAFSFRGSQTFSSNQQPGEDEKSNHRDEEW</sequence>
<feature type="region of interest" description="Disordered" evidence="2">
    <location>
        <begin position="518"/>
        <end position="579"/>
    </location>
</feature>
<reference evidence="4 5" key="1">
    <citation type="submission" date="2024-01" db="EMBL/GenBank/DDBJ databases">
        <authorList>
            <person name="Allen C."/>
            <person name="Tagirdzhanova G."/>
        </authorList>
    </citation>
    <scope>NUCLEOTIDE SEQUENCE [LARGE SCALE GENOMIC DNA]</scope>
</reference>
<feature type="zinc finger region" description="C3H1-type" evidence="1">
    <location>
        <begin position="236"/>
        <end position="265"/>
    </location>
</feature>
<feature type="compositionally biased region" description="Polar residues" evidence="2">
    <location>
        <begin position="42"/>
        <end position="76"/>
    </location>
</feature>
<evidence type="ECO:0000313" key="5">
    <source>
        <dbReference type="Proteomes" id="UP001642482"/>
    </source>
</evidence>
<keyword evidence="1" id="KW-0479">Metal-binding</keyword>
<feature type="domain" description="C3H1-type" evidence="3">
    <location>
        <begin position="236"/>
        <end position="265"/>
    </location>
</feature>
<dbReference type="PROSITE" id="PS50103">
    <property type="entry name" value="ZF_C3H1"/>
    <property type="match status" value="1"/>
</dbReference>
<feature type="compositionally biased region" description="Low complexity" evidence="2">
    <location>
        <begin position="1"/>
        <end position="28"/>
    </location>
</feature>
<evidence type="ECO:0000256" key="1">
    <source>
        <dbReference type="PROSITE-ProRule" id="PRU00723"/>
    </source>
</evidence>
<keyword evidence="5" id="KW-1185">Reference proteome</keyword>